<evidence type="ECO:0000313" key="7">
    <source>
        <dbReference type="EMBL" id="STC69559.1"/>
    </source>
</evidence>
<keyword evidence="8" id="KW-1185">Reference proteome</keyword>
<gene>
    <name evidence="7" type="primary">mmsB_1</name>
    <name evidence="7" type="ORF">NCTC11862_01354</name>
</gene>
<dbReference type="EC" id="1.1.1.60" evidence="7"/>
<dbReference type="InterPro" id="IPR029154">
    <property type="entry name" value="HIBADH-like_NADP-bd"/>
</dbReference>
<keyword evidence="2 7" id="KW-0560">Oxidoreductase</keyword>
<dbReference type="PANTHER" id="PTHR43580">
    <property type="entry name" value="OXIDOREDUCTASE GLYR1-RELATED"/>
    <property type="match status" value="1"/>
</dbReference>
<dbReference type="InterPro" id="IPR015815">
    <property type="entry name" value="HIBADH-related"/>
</dbReference>
<dbReference type="InterPro" id="IPR013328">
    <property type="entry name" value="6PGD_dom2"/>
</dbReference>
<dbReference type="GO" id="GO:0050661">
    <property type="term" value="F:NADP binding"/>
    <property type="evidence" value="ECO:0007669"/>
    <property type="project" value="InterPro"/>
</dbReference>
<feature type="active site" evidence="4">
    <location>
        <position position="173"/>
    </location>
</feature>
<dbReference type="SUPFAM" id="SSF48179">
    <property type="entry name" value="6-phosphogluconate dehydrogenase C-terminal domain-like"/>
    <property type="match status" value="1"/>
</dbReference>
<dbReference type="PANTHER" id="PTHR43580:SF2">
    <property type="entry name" value="CYTOKINE-LIKE NUCLEAR FACTOR N-PAC"/>
    <property type="match status" value="1"/>
</dbReference>
<protein>
    <submittedName>
        <fullName evidence="7">3-hydroxyisobutyrate dehydrogenase</fullName>
        <ecNumber evidence="7">1.1.1.60</ecNumber>
    </submittedName>
</protein>
<dbReference type="Pfam" id="PF14833">
    <property type="entry name" value="NAD_binding_11"/>
    <property type="match status" value="1"/>
</dbReference>
<evidence type="ECO:0000256" key="1">
    <source>
        <dbReference type="ARBA" id="ARBA00009080"/>
    </source>
</evidence>
<proteinExistence type="inferred from homology"/>
<dbReference type="PIRSF" id="PIRSF000103">
    <property type="entry name" value="HIBADH"/>
    <property type="match status" value="1"/>
</dbReference>
<evidence type="ECO:0000313" key="8">
    <source>
        <dbReference type="Proteomes" id="UP000254467"/>
    </source>
</evidence>
<dbReference type="InterPro" id="IPR006115">
    <property type="entry name" value="6PGDH_NADP-bd"/>
</dbReference>
<dbReference type="SUPFAM" id="SSF51735">
    <property type="entry name" value="NAD(P)-binding Rossmann-fold domains"/>
    <property type="match status" value="1"/>
</dbReference>
<dbReference type="Gene3D" id="3.40.50.720">
    <property type="entry name" value="NAD(P)-binding Rossmann-like Domain"/>
    <property type="match status" value="1"/>
</dbReference>
<comment type="similarity">
    <text evidence="1">Belongs to the HIBADH-related family.</text>
</comment>
<reference evidence="7 8" key="1">
    <citation type="submission" date="2018-06" db="EMBL/GenBank/DDBJ databases">
        <authorList>
            <consortium name="Pathogen Informatics"/>
            <person name="Doyle S."/>
        </authorList>
    </citation>
    <scope>NUCLEOTIDE SEQUENCE [LARGE SCALE GENOMIC DNA]</scope>
    <source>
        <strain evidence="7 8">NCTC11862</strain>
    </source>
</reference>
<evidence type="ECO:0000256" key="3">
    <source>
        <dbReference type="ARBA" id="ARBA00023027"/>
    </source>
</evidence>
<dbReference type="GO" id="GO:0008679">
    <property type="term" value="F:2-hydroxy-3-oxopropionate reductase activity"/>
    <property type="evidence" value="ECO:0007669"/>
    <property type="project" value="UniProtKB-EC"/>
</dbReference>
<evidence type="ECO:0000256" key="2">
    <source>
        <dbReference type="ARBA" id="ARBA00023002"/>
    </source>
</evidence>
<evidence type="ECO:0000259" key="5">
    <source>
        <dbReference type="Pfam" id="PF03446"/>
    </source>
</evidence>
<feature type="domain" description="3-hydroxyisobutyrate dehydrogenase-like NAD-binding" evidence="6">
    <location>
        <begin position="169"/>
        <end position="281"/>
    </location>
</feature>
<evidence type="ECO:0000259" key="6">
    <source>
        <dbReference type="Pfam" id="PF14833"/>
    </source>
</evidence>
<evidence type="ECO:0000256" key="4">
    <source>
        <dbReference type="PIRSR" id="PIRSR000103-1"/>
    </source>
</evidence>
<dbReference type="Gene3D" id="1.10.1040.10">
    <property type="entry name" value="N-(1-d-carboxylethyl)-l-norvaline Dehydrogenase, domain 2"/>
    <property type="match status" value="1"/>
</dbReference>
<organism evidence="7 8">
    <name type="scientific">Corynebacterium pilosum</name>
    <dbReference type="NCBI Taxonomy" id="35756"/>
    <lineage>
        <taxon>Bacteria</taxon>
        <taxon>Bacillati</taxon>
        <taxon>Actinomycetota</taxon>
        <taxon>Actinomycetes</taxon>
        <taxon>Mycobacteriales</taxon>
        <taxon>Corynebacteriaceae</taxon>
        <taxon>Corynebacterium</taxon>
    </lineage>
</organism>
<dbReference type="InterPro" id="IPR008927">
    <property type="entry name" value="6-PGluconate_DH-like_C_sf"/>
</dbReference>
<dbReference type="GO" id="GO:0051287">
    <property type="term" value="F:NAD binding"/>
    <property type="evidence" value="ECO:0007669"/>
    <property type="project" value="InterPro"/>
</dbReference>
<feature type="domain" description="6-phosphogluconate dehydrogenase NADP-binding" evidence="5">
    <location>
        <begin position="9"/>
        <end position="154"/>
    </location>
</feature>
<dbReference type="InterPro" id="IPR036291">
    <property type="entry name" value="NAD(P)-bd_dom_sf"/>
</dbReference>
<dbReference type="STRING" id="35756.GCA_001044155_00805"/>
<keyword evidence="3" id="KW-0520">NAD</keyword>
<dbReference type="Proteomes" id="UP000254467">
    <property type="component" value="Unassembled WGS sequence"/>
</dbReference>
<dbReference type="InterPro" id="IPR051265">
    <property type="entry name" value="HIBADH-related_NP60_sf"/>
</dbReference>
<dbReference type="AlphaFoldDB" id="A0A376CN81"/>
<dbReference type="Pfam" id="PF03446">
    <property type="entry name" value="NAD_binding_2"/>
    <property type="match status" value="1"/>
</dbReference>
<name>A0A376CN81_9CORY</name>
<accession>A0A376CN81</accession>
<dbReference type="EMBL" id="UFXQ01000001">
    <property type="protein sequence ID" value="STC69559.1"/>
    <property type="molecule type" value="Genomic_DNA"/>
</dbReference>
<sequence>MVSMNTSLNIAFLGLGRMGTELALKLVDDHSLTVWNRTKEKTQALVDKGARAADTPAEAVEGADLVITSLFGPDTVREVVIEPGLIPEGVTWTDTTTVSPEDATEFAAAVPSYVHAPVVGTLTPARNGKLGVYVGGADASRRETVAEVVAPWAAANPERLKVVDSGAKAATGKLLANLALAVTAQGYKEALYLGESQGLDAAEVSELLGSTGLEFMRNMKQPFVLGERETSPGDFTVDAIAKDARLMLDSTDKDLPAVRAALDSLDEQAERGRGDHDFSSLMVYRNE</sequence>